<evidence type="ECO:0000256" key="2">
    <source>
        <dbReference type="ARBA" id="ARBA00011695"/>
    </source>
</evidence>
<dbReference type="InterPro" id="IPR009053">
    <property type="entry name" value="Prefoldin"/>
</dbReference>
<comment type="subunit">
    <text evidence="2">Heterohexamer of two PFD-alpha type and four PFD-beta type subunits.</text>
</comment>
<dbReference type="HOGENOM" id="CLU_122140_2_1_1"/>
<dbReference type="PANTHER" id="PTHR20903:SF0">
    <property type="entry name" value="PREFOLDIN SUBUNIT 1"/>
    <property type="match status" value="1"/>
</dbReference>
<evidence type="ECO:0000313" key="5">
    <source>
        <dbReference type="EnsemblMetazoa" id="SMAR004633-PA"/>
    </source>
</evidence>
<dbReference type="EnsemblMetazoa" id="SMAR004633-RA">
    <property type="protein sequence ID" value="SMAR004633-PA"/>
    <property type="gene ID" value="SMAR004633"/>
</dbReference>
<dbReference type="SUPFAM" id="SSF46579">
    <property type="entry name" value="Prefoldin"/>
    <property type="match status" value="1"/>
</dbReference>
<sequence>MAVPGLHIPVDMELKRAFQELQTKTIESTQKIKIADIQVEGLRRSIQHSKLTDQEISTLPADVRTYEGVGRMFILTPTPDVRLNLEKKIKNADEKIKTLENNKSYLERSLKESEDNIREMVFAKQAK</sequence>
<dbReference type="Proteomes" id="UP000014500">
    <property type="component" value="Unassembled WGS sequence"/>
</dbReference>
<proteinExistence type="inferred from homology"/>
<evidence type="ECO:0000256" key="3">
    <source>
        <dbReference type="ARBA" id="ARBA00023186"/>
    </source>
</evidence>
<feature type="coiled-coil region" evidence="4">
    <location>
        <begin position="82"/>
        <end position="116"/>
    </location>
</feature>
<organism evidence="5 6">
    <name type="scientific">Strigamia maritima</name>
    <name type="common">European centipede</name>
    <name type="synonym">Geophilus maritimus</name>
    <dbReference type="NCBI Taxonomy" id="126957"/>
    <lineage>
        <taxon>Eukaryota</taxon>
        <taxon>Metazoa</taxon>
        <taxon>Ecdysozoa</taxon>
        <taxon>Arthropoda</taxon>
        <taxon>Myriapoda</taxon>
        <taxon>Chilopoda</taxon>
        <taxon>Pleurostigmophora</taxon>
        <taxon>Geophilomorpha</taxon>
        <taxon>Linotaeniidae</taxon>
        <taxon>Strigamia</taxon>
    </lineage>
</organism>
<dbReference type="Gene3D" id="1.10.287.370">
    <property type="match status" value="1"/>
</dbReference>
<dbReference type="GO" id="GO:0051082">
    <property type="term" value="F:unfolded protein binding"/>
    <property type="evidence" value="ECO:0007669"/>
    <property type="project" value="InterPro"/>
</dbReference>
<reference evidence="6" key="1">
    <citation type="submission" date="2011-05" db="EMBL/GenBank/DDBJ databases">
        <authorList>
            <person name="Richards S.R."/>
            <person name="Qu J."/>
            <person name="Jiang H."/>
            <person name="Jhangiani S.N."/>
            <person name="Agravi P."/>
            <person name="Goodspeed R."/>
            <person name="Gross S."/>
            <person name="Mandapat C."/>
            <person name="Jackson L."/>
            <person name="Mathew T."/>
            <person name="Pu L."/>
            <person name="Thornton R."/>
            <person name="Saada N."/>
            <person name="Wilczek-Boney K.B."/>
            <person name="Lee S."/>
            <person name="Kovar C."/>
            <person name="Wu Y."/>
            <person name="Scherer S.E."/>
            <person name="Worley K.C."/>
            <person name="Muzny D.M."/>
            <person name="Gibbs R."/>
        </authorList>
    </citation>
    <scope>NUCLEOTIDE SEQUENCE</scope>
    <source>
        <strain evidence="6">Brora</strain>
    </source>
</reference>
<evidence type="ECO:0000256" key="1">
    <source>
        <dbReference type="ARBA" id="ARBA00008045"/>
    </source>
</evidence>
<evidence type="ECO:0000256" key="4">
    <source>
        <dbReference type="SAM" id="Coils"/>
    </source>
</evidence>
<dbReference type="STRING" id="126957.T1IU19"/>
<dbReference type="GO" id="GO:0005737">
    <property type="term" value="C:cytoplasm"/>
    <property type="evidence" value="ECO:0007669"/>
    <property type="project" value="TreeGrafter"/>
</dbReference>
<keyword evidence="6" id="KW-1185">Reference proteome</keyword>
<evidence type="ECO:0000313" key="6">
    <source>
        <dbReference type="Proteomes" id="UP000014500"/>
    </source>
</evidence>
<dbReference type="InterPro" id="IPR002777">
    <property type="entry name" value="PFD_beta-like"/>
</dbReference>
<dbReference type="eggNOG" id="KOG3501">
    <property type="taxonomic scope" value="Eukaryota"/>
</dbReference>
<accession>T1IU19</accession>
<protein>
    <recommendedName>
        <fullName evidence="7">Prefoldin subunit 1</fullName>
    </recommendedName>
</protein>
<dbReference type="CDD" id="cd23164">
    <property type="entry name" value="Prefoldin_1"/>
    <property type="match status" value="1"/>
</dbReference>
<dbReference type="Pfam" id="PF01920">
    <property type="entry name" value="Prefoldin_2"/>
    <property type="match status" value="1"/>
</dbReference>
<name>T1IU19_STRMM</name>
<dbReference type="GO" id="GO:0016272">
    <property type="term" value="C:prefoldin complex"/>
    <property type="evidence" value="ECO:0007669"/>
    <property type="project" value="InterPro"/>
</dbReference>
<keyword evidence="4" id="KW-0175">Coiled coil</keyword>
<keyword evidence="3" id="KW-0143">Chaperone</keyword>
<evidence type="ECO:0008006" key="7">
    <source>
        <dbReference type="Google" id="ProtNLM"/>
    </source>
</evidence>
<dbReference type="GO" id="GO:0044183">
    <property type="term" value="F:protein folding chaperone"/>
    <property type="evidence" value="ECO:0007669"/>
    <property type="project" value="TreeGrafter"/>
</dbReference>
<comment type="similarity">
    <text evidence="1">Belongs to the prefoldin subunit beta family.</text>
</comment>
<dbReference type="AlphaFoldDB" id="T1IU19"/>
<dbReference type="PANTHER" id="PTHR20903">
    <property type="entry name" value="PREFOLDIN SUBUNIT 1-RELATED"/>
    <property type="match status" value="1"/>
</dbReference>
<dbReference type="OMA" id="REMIQQK"/>
<reference evidence="5" key="2">
    <citation type="submission" date="2015-02" db="UniProtKB">
        <authorList>
            <consortium name="EnsemblMetazoa"/>
        </authorList>
    </citation>
    <scope>IDENTIFICATION</scope>
</reference>
<dbReference type="EMBL" id="JH431516">
    <property type="status" value="NOT_ANNOTATED_CDS"/>
    <property type="molecule type" value="Genomic_DNA"/>
</dbReference>
<dbReference type="PhylomeDB" id="T1IU19"/>